<dbReference type="InterPro" id="IPR019734">
    <property type="entry name" value="TPR_rpt"/>
</dbReference>
<dbReference type="STRING" id="697281.Mahau_1926"/>
<dbReference type="Gene3D" id="1.25.40.10">
    <property type="entry name" value="Tetratricopeptide repeat domain"/>
    <property type="match status" value="3"/>
</dbReference>
<proteinExistence type="predicted"/>
<reference evidence="4" key="1">
    <citation type="submission" date="2010-11" db="EMBL/GenBank/DDBJ databases">
        <title>The complete genome of Mahella australiensis DSM 15567.</title>
        <authorList>
            <consortium name="US DOE Joint Genome Institute (JGI-PGF)"/>
            <person name="Lucas S."/>
            <person name="Copeland A."/>
            <person name="Lapidus A."/>
            <person name="Bruce D."/>
            <person name="Goodwin L."/>
            <person name="Pitluck S."/>
            <person name="Kyrpides N."/>
            <person name="Mavromatis K."/>
            <person name="Pagani I."/>
            <person name="Ivanova N."/>
            <person name="Teshima H."/>
            <person name="Brettin T."/>
            <person name="Detter J.C."/>
            <person name="Han C."/>
            <person name="Tapia R."/>
            <person name="Land M."/>
            <person name="Hauser L."/>
            <person name="Markowitz V."/>
            <person name="Cheng J.-F."/>
            <person name="Hugenholtz P."/>
            <person name="Woyke T."/>
            <person name="Wu D."/>
            <person name="Spring S."/>
            <person name="Pukall R."/>
            <person name="Steenblock K."/>
            <person name="Schneider S."/>
            <person name="Klenk H.-P."/>
            <person name="Eisen J.A."/>
        </authorList>
    </citation>
    <scope>NUCLEOTIDE SEQUENCE [LARGE SCALE GENOMIC DNA]</scope>
    <source>
        <strain evidence="4">DSM 15567 / CIP 107919 / 50-1 BON</strain>
    </source>
</reference>
<feature type="domain" description="Glycosyltransferase 2-like" evidence="2">
    <location>
        <begin position="7"/>
        <end position="119"/>
    </location>
</feature>
<keyword evidence="3" id="KW-0808">Transferase</keyword>
<evidence type="ECO:0000313" key="4">
    <source>
        <dbReference type="Proteomes" id="UP000008457"/>
    </source>
</evidence>
<dbReference type="AlphaFoldDB" id="F4A1Q2"/>
<dbReference type="CDD" id="cd02511">
    <property type="entry name" value="Beta4Glucosyltransferase"/>
    <property type="match status" value="1"/>
</dbReference>
<protein>
    <submittedName>
        <fullName evidence="3">Glycosyl transferase family 2</fullName>
    </submittedName>
</protein>
<dbReference type="PROSITE" id="PS50293">
    <property type="entry name" value="TPR_REGION"/>
    <property type="match status" value="1"/>
</dbReference>
<dbReference type="eggNOG" id="COG0457">
    <property type="taxonomic scope" value="Bacteria"/>
</dbReference>
<dbReference type="Pfam" id="PF00515">
    <property type="entry name" value="TPR_1"/>
    <property type="match status" value="1"/>
</dbReference>
<dbReference type="SUPFAM" id="SSF48452">
    <property type="entry name" value="TPR-like"/>
    <property type="match status" value="2"/>
</dbReference>
<dbReference type="OrthoDB" id="9815923at2"/>
<dbReference type="Proteomes" id="UP000008457">
    <property type="component" value="Chromosome"/>
</dbReference>
<dbReference type="PANTHER" id="PTHR43630:SF2">
    <property type="entry name" value="GLYCOSYLTRANSFERASE"/>
    <property type="match status" value="1"/>
</dbReference>
<dbReference type="InterPro" id="IPR001173">
    <property type="entry name" value="Glyco_trans_2-like"/>
</dbReference>
<keyword evidence="4" id="KW-1185">Reference proteome</keyword>
<name>F4A1Q2_MAHA5</name>
<dbReference type="Pfam" id="PF13181">
    <property type="entry name" value="TPR_8"/>
    <property type="match status" value="1"/>
</dbReference>
<evidence type="ECO:0000313" key="3">
    <source>
        <dbReference type="EMBL" id="AEE97102.1"/>
    </source>
</evidence>
<dbReference type="RefSeq" id="WP_013781530.1">
    <property type="nucleotide sequence ID" value="NC_015520.1"/>
</dbReference>
<dbReference type="SMART" id="SM00028">
    <property type="entry name" value="TPR"/>
    <property type="match status" value="5"/>
</dbReference>
<dbReference type="InterPro" id="IPR029044">
    <property type="entry name" value="Nucleotide-diphossugar_trans"/>
</dbReference>
<dbReference type="Gene3D" id="3.90.550.10">
    <property type="entry name" value="Spore Coat Polysaccharide Biosynthesis Protein SpsA, Chain A"/>
    <property type="match status" value="1"/>
</dbReference>
<gene>
    <name evidence="3" type="ordered locus">Mahau_1926</name>
</gene>
<dbReference type="HOGENOM" id="CLU_023736_1_0_9"/>
<dbReference type="Pfam" id="PF00535">
    <property type="entry name" value="Glycos_transf_2"/>
    <property type="match status" value="1"/>
</dbReference>
<dbReference type="GO" id="GO:0016740">
    <property type="term" value="F:transferase activity"/>
    <property type="evidence" value="ECO:0007669"/>
    <property type="project" value="UniProtKB-KW"/>
</dbReference>
<dbReference type="KEGG" id="mas:Mahau_1926"/>
<dbReference type="PROSITE" id="PS50005">
    <property type="entry name" value="TPR"/>
    <property type="match status" value="2"/>
</dbReference>
<dbReference type="SUPFAM" id="SSF53448">
    <property type="entry name" value="Nucleotide-diphospho-sugar transferases"/>
    <property type="match status" value="1"/>
</dbReference>
<organism evidence="3 4">
    <name type="scientific">Mahella australiensis (strain DSM 15567 / CIP 107919 / 50-1 BON)</name>
    <dbReference type="NCBI Taxonomy" id="697281"/>
    <lineage>
        <taxon>Bacteria</taxon>
        <taxon>Bacillati</taxon>
        <taxon>Bacillota</taxon>
        <taxon>Clostridia</taxon>
        <taxon>Thermoanaerobacterales</taxon>
        <taxon>Thermoanaerobacterales Family IV. Incertae Sedis</taxon>
        <taxon>Mahella</taxon>
    </lineage>
</organism>
<accession>F4A1Q2</accession>
<feature type="repeat" description="TPR" evidence="1">
    <location>
        <begin position="320"/>
        <end position="353"/>
    </location>
</feature>
<dbReference type="InterPro" id="IPR011990">
    <property type="entry name" value="TPR-like_helical_dom_sf"/>
</dbReference>
<dbReference type="PANTHER" id="PTHR43630">
    <property type="entry name" value="POLY-BETA-1,6-N-ACETYL-D-GLUCOSAMINE SYNTHASE"/>
    <property type="match status" value="1"/>
</dbReference>
<evidence type="ECO:0000259" key="2">
    <source>
        <dbReference type="Pfam" id="PF00535"/>
    </source>
</evidence>
<sequence length="600" mass="69585">MSKPLISLCMIVKDEQDSLARCLTSVKGIVDEMIVVDTGSSDTTINIARDFGCKVYQVPWNNDFSQARNVAMDKANGEWILLMDADEELVEEDCRKVIGLTHEDAEGYFFQVLSYIGEYAGSDVVSNLNLKLVRNCEQYRFIGAIHEQLASVITRVNPEAKLRISDVRVYHYGYLRYNVEKQHKRQRNIAILEEQLVRYPGEAFIMYNLGNEYFALGNYEKALNLYKEVLKDLNPHLGYASKIYIQATLCLQRLGRYGEALEIIQKGLKDFPKLTDLVYIKSDIYHQLGLYSQALRGFKQCVDMGEAPLLYAFLLGVGGYRSYAAMGEIYEELKDYEMAYKHYLYALQQKPDFLEPIYRIGHILFLLLEPEQALNKLEQYFDSTANSKLILADILFCEHRYDISIDYIEKAAQDIELSPKFLYLKAQCLMHLDRFEEAYRCLIDIPSDIPYYPAALKDIVWCFWMQQQWEDAEVAIYFMEQQSLPSHIIDVYKAFFAILKQSDAIQALSGGDESSREYEKIIFEILDRLLGFKRFELFERALNLLNLIDSDDVLMQLGKLYYRYGYSVLAREELLRSIKAFEVYDGESLDMLKSLLGQKV</sequence>
<dbReference type="EMBL" id="CP002360">
    <property type="protein sequence ID" value="AEE97102.1"/>
    <property type="molecule type" value="Genomic_DNA"/>
</dbReference>
<evidence type="ECO:0000256" key="1">
    <source>
        <dbReference type="PROSITE-ProRule" id="PRU00339"/>
    </source>
</evidence>
<feature type="repeat" description="TPR" evidence="1">
    <location>
        <begin position="203"/>
        <end position="236"/>
    </location>
</feature>
<reference evidence="3 4" key="2">
    <citation type="journal article" date="2011" name="Stand. Genomic Sci.">
        <title>Complete genome sequence of Mahella australiensis type strain (50-1 BON).</title>
        <authorList>
            <person name="Sikorski J."/>
            <person name="Teshima H."/>
            <person name="Nolan M."/>
            <person name="Lucas S."/>
            <person name="Hammon N."/>
            <person name="Deshpande S."/>
            <person name="Cheng J.F."/>
            <person name="Pitluck S."/>
            <person name="Liolios K."/>
            <person name="Pagani I."/>
            <person name="Ivanova N."/>
            <person name="Huntemann M."/>
            <person name="Mavromatis K."/>
            <person name="Ovchinikova G."/>
            <person name="Pati A."/>
            <person name="Tapia R."/>
            <person name="Han C."/>
            <person name="Goodwin L."/>
            <person name="Chen A."/>
            <person name="Palaniappan K."/>
            <person name="Land M."/>
            <person name="Hauser L."/>
            <person name="Ngatchou-Djao O.D."/>
            <person name="Rohde M."/>
            <person name="Pukall R."/>
            <person name="Spring S."/>
            <person name="Abt B."/>
            <person name="Goker M."/>
            <person name="Detter J.C."/>
            <person name="Woyke T."/>
            <person name="Bristow J."/>
            <person name="Markowitz V."/>
            <person name="Hugenholtz P."/>
            <person name="Eisen J.A."/>
            <person name="Kyrpides N.C."/>
            <person name="Klenk H.P."/>
            <person name="Lapidus A."/>
        </authorList>
    </citation>
    <scope>NUCLEOTIDE SEQUENCE [LARGE SCALE GENOMIC DNA]</scope>
    <source>
        <strain evidence="4">DSM 15567 / CIP 107919 / 50-1 BON</strain>
    </source>
</reference>
<dbReference type="eggNOG" id="COG0463">
    <property type="taxonomic scope" value="Bacteria"/>
</dbReference>
<keyword evidence="1" id="KW-0802">TPR repeat</keyword>